<dbReference type="SUPFAM" id="SSF51735">
    <property type="entry name" value="NAD(P)-binding Rossmann-fold domains"/>
    <property type="match status" value="1"/>
</dbReference>
<dbReference type="EMBL" id="BARS01052159">
    <property type="protein sequence ID" value="GAG51856.1"/>
    <property type="molecule type" value="Genomic_DNA"/>
</dbReference>
<keyword evidence="2" id="KW-0560">Oxidoreductase</keyword>
<dbReference type="CDD" id="cd05233">
    <property type="entry name" value="SDR_c"/>
    <property type="match status" value="1"/>
</dbReference>
<dbReference type="Gene3D" id="3.40.50.720">
    <property type="entry name" value="NAD(P)-binding Rossmann-like Domain"/>
    <property type="match status" value="1"/>
</dbReference>
<proteinExistence type="inferred from homology"/>
<evidence type="ECO:0000256" key="1">
    <source>
        <dbReference type="ARBA" id="ARBA00006484"/>
    </source>
</evidence>
<organism evidence="3">
    <name type="scientific">marine sediment metagenome</name>
    <dbReference type="NCBI Taxonomy" id="412755"/>
    <lineage>
        <taxon>unclassified sequences</taxon>
        <taxon>metagenomes</taxon>
        <taxon>ecological metagenomes</taxon>
    </lineage>
</organism>
<evidence type="ECO:0000256" key="2">
    <source>
        <dbReference type="ARBA" id="ARBA00023002"/>
    </source>
</evidence>
<dbReference type="InterPro" id="IPR036291">
    <property type="entry name" value="NAD(P)-bd_dom_sf"/>
</dbReference>
<dbReference type="InterPro" id="IPR002347">
    <property type="entry name" value="SDR_fam"/>
</dbReference>
<dbReference type="PRINTS" id="PR00080">
    <property type="entry name" value="SDRFAMILY"/>
</dbReference>
<evidence type="ECO:0008006" key="4">
    <source>
        <dbReference type="Google" id="ProtNLM"/>
    </source>
</evidence>
<dbReference type="Pfam" id="PF00106">
    <property type="entry name" value="adh_short"/>
    <property type="match status" value="1"/>
</dbReference>
<comment type="caution">
    <text evidence="3">The sequence shown here is derived from an EMBL/GenBank/DDBJ whole genome shotgun (WGS) entry which is preliminary data.</text>
</comment>
<dbReference type="GO" id="GO:0016491">
    <property type="term" value="F:oxidoreductase activity"/>
    <property type="evidence" value="ECO:0007669"/>
    <property type="project" value="UniProtKB-KW"/>
</dbReference>
<name>X0ZUN0_9ZZZZ</name>
<dbReference type="PANTHER" id="PTHR43639">
    <property type="entry name" value="OXIDOREDUCTASE, SHORT-CHAIN DEHYDROGENASE/REDUCTASE FAMILY (AFU_ORTHOLOGUE AFUA_5G02870)"/>
    <property type="match status" value="1"/>
</dbReference>
<accession>X0ZUN0</accession>
<dbReference type="AlphaFoldDB" id="X0ZUN0"/>
<sequence length="163" mass="17316">MELAAAGADLVVHGNSHPEAAREVALAIGDLKRQAVVILSDLATRAGQEKLVHEAWHAGPVDIWINNAGADVLTGAAASWSFDDKLDRLWQVDVLGTIRLSRAVGRRMHGRGRGVLLNMGWDQAGSGMEGESGQMFAVAKGAVMAFSRSLSKALAPRVRVNVL</sequence>
<comment type="similarity">
    <text evidence="1">Belongs to the short-chain dehydrogenases/reductases (SDR) family.</text>
</comment>
<reference evidence="3" key="1">
    <citation type="journal article" date="2014" name="Front. Microbiol.">
        <title>High frequency of phylogenetically diverse reductive dehalogenase-homologous genes in deep subseafloor sedimentary metagenomes.</title>
        <authorList>
            <person name="Kawai M."/>
            <person name="Futagami T."/>
            <person name="Toyoda A."/>
            <person name="Takaki Y."/>
            <person name="Nishi S."/>
            <person name="Hori S."/>
            <person name="Arai W."/>
            <person name="Tsubouchi T."/>
            <person name="Morono Y."/>
            <person name="Uchiyama I."/>
            <person name="Ito T."/>
            <person name="Fujiyama A."/>
            <person name="Inagaki F."/>
            <person name="Takami H."/>
        </authorList>
    </citation>
    <scope>NUCLEOTIDE SEQUENCE</scope>
    <source>
        <strain evidence="3">Expedition CK06-06</strain>
    </source>
</reference>
<protein>
    <recommendedName>
        <fullName evidence="4">Short-chain dehydrogenase/reductase SDR</fullName>
    </recommendedName>
</protein>
<evidence type="ECO:0000313" key="3">
    <source>
        <dbReference type="EMBL" id="GAG51856.1"/>
    </source>
</evidence>
<feature type="non-terminal residue" evidence="3">
    <location>
        <position position="163"/>
    </location>
</feature>
<dbReference type="PRINTS" id="PR00081">
    <property type="entry name" value="GDHRDH"/>
</dbReference>
<dbReference type="PANTHER" id="PTHR43639:SF1">
    <property type="entry name" value="SHORT-CHAIN DEHYDROGENASE_REDUCTASE FAMILY PROTEIN"/>
    <property type="match status" value="1"/>
</dbReference>
<gene>
    <name evidence="3" type="ORF">S01H1_77591</name>
</gene>